<dbReference type="EMBL" id="CCND01000011">
    <property type="protein sequence ID" value="CDX54500.1"/>
    <property type="molecule type" value="Genomic_DNA"/>
</dbReference>
<reference evidence="2" key="1">
    <citation type="submission" date="2014-08" db="EMBL/GenBank/DDBJ databases">
        <authorList>
            <person name="Edwards T."/>
        </authorList>
    </citation>
    <scope>NUCLEOTIDE SEQUENCE [LARGE SCALE GENOMIC DNA]</scope>
</reference>
<accession>A0A0K2VUQ6</accession>
<name>A0A0K2VUQ6_MESPL</name>
<gene>
    <name evidence="1" type="ORF">MPL1032_190123</name>
</gene>
<organism evidence="1 2">
    <name type="scientific">Mesorhizobium plurifarium</name>
    <dbReference type="NCBI Taxonomy" id="69974"/>
    <lineage>
        <taxon>Bacteria</taxon>
        <taxon>Pseudomonadati</taxon>
        <taxon>Pseudomonadota</taxon>
        <taxon>Alphaproteobacteria</taxon>
        <taxon>Hyphomicrobiales</taxon>
        <taxon>Phyllobacteriaceae</taxon>
        <taxon>Mesorhizobium</taxon>
    </lineage>
</organism>
<dbReference type="AlphaFoldDB" id="A0A0K2VUQ6"/>
<evidence type="ECO:0000313" key="1">
    <source>
        <dbReference type="EMBL" id="CDX54500.1"/>
    </source>
</evidence>
<protein>
    <submittedName>
        <fullName evidence="1">Uncharacterized protein</fullName>
    </submittedName>
</protein>
<evidence type="ECO:0000313" key="2">
    <source>
        <dbReference type="Proteomes" id="UP000182888"/>
    </source>
</evidence>
<proteinExistence type="predicted"/>
<dbReference type="Proteomes" id="UP000182888">
    <property type="component" value="Unassembled WGS sequence"/>
</dbReference>
<sequence>MDPLFDAVPGKAYYAISFRDVPETYILGGRCLLCRHVGPVDRHRIEKRWGNGEQLRTVGRHLRCMACGNTVRNHFTVVGCYLSALLFPAQPPAG</sequence>